<evidence type="ECO:0000256" key="2">
    <source>
        <dbReference type="ARBA" id="ARBA00004429"/>
    </source>
</evidence>
<dbReference type="PANTHER" id="PTHR42878:SF15">
    <property type="entry name" value="BACTERIOPHYTOCHROME"/>
    <property type="match status" value="1"/>
</dbReference>
<dbReference type="InterPro" id="IPR004358">
    <property type="entry name" value="Sig_transdc_His_kin-like_C"/>
</dbReference>
<keyword evidence="9" id="KW-0067">ATP-binding</keyword>
<feature type="transmembrane region" description="Helical" evidence="7">
    <location>
        <begin position="184"/>
        <end position="206"/>
    </location>
</feature>
<dbReference type="AlphaFoldDB" id="A0AAU7LRX5"/>
<dbReference type="GO" id="GO:0030295">
    <property type="term" value="F:protein kinase activator activity"/>
    <property type="evidence" value="ECO:0007669"/>
    <property type="project" value="TreeGrafter"/>
</dbReference>
<dbReference type="Pfam" id="PF00512">
    <property type="entry name" value="HisKA"/>
    <property type="match status" value="1"/>
</dbReference>
<dbReference type="RefSeq" id="WP_349279632.1">
    <property type="nucleotide sequence ID" value="NZ_CBCSCU010000013.1"/>
</dbReference>
<sequence>MTEARRRAVSSARWARAVSVVLIAVFMAIGWVQTRQSKQIDSTIFYNEENISWVFFQLEQEFLALRDSLRQAERYPRNIKPEALRERYEIFVSRVSLVQSMRISPFVAPLPEHGRTVRLIRQFIARADAFLSENSHPALTPEVILQLLSEAEPLGEPIHDMSLLTTEVMVKTISNRNAAAREQVHISIALTIFQGLLTLAFAALLIRQVRSLEKRSHELGRATDEILLLNSELEERVRRRTAQLEAANQELEAFSYSVSHDLRSPLKTIDGFSHLLERIIGNKAGDKGTHYLNRIRTGVRQMGELIDGLLSLAQLSRDRLQIDQVDLTAIARRLAQECQERDPDRQAQIRIQDEMLVTGDGRQLLVVMQNLLGNAWKFTSKRPLAQIEVGSKAGAANETVYFVKDNGAGFDMAYAEKLFGTFERLHSPLDFAGTGIGLATVKRVIERHGGRVWAEGKESEGAVFYFTLNADR</sequence>
<dbReference type="InterPro" id="IPR036890">
    <property type="entry name" value="HATPase_C_sf"/>
</dbReference>
<protein>
    <recommendedName>
        <fullName evidence="3">histidine kinase</fullName>
        <ecNumber evidence="3">2.7.13.3</ecNumber>
    </recommendedName>
</protein>
<dbReference type="InterPro" id="IPR050351">
    <property type="entry name" value="BphY/WalK/GraS-like"/>
</dbReference>
<keyword evidence="5" id="KW-0808">Transferase</keyword>
<evidence type="ECO:0000256" key="1">
    <source>
        <dbReference type="ARBA" id="ARBA00000085"/>
    </source>
</evidence>
<keyword evidence="4" id="KW-0597">Phosphoprotein</keyword>
<dbReference type="SUPFAM" id="SSF47384">
    <property type="entry name" value="Homodimeric domain of signal transducing histidine kinase"/>
    <property type="match status" value="1"/>
</dbReference>
<dbReference type="SUPFAM" id="SSF55874">
    <property type="entry name" value="ATPase domain of HSP90 chaperone/DNA topoisomerase II/histidine kinase"/>
    <property type="match status" value="1"/>
</dbReference>
<dbReference type="Gene3D" id="3.30.565.10">
    <property type="entry name" value="Histidine kinase-like ATPase, C-terminal domain"/>
    <property type="match status" value="1"/>
</dbReference>
<dbReference type="GO" id="GO:0007234">
    <property type="term" value="P:osmosensory signaling via phosphorelay pathway"/>
    <property type="evidence" value="ECO:0007669"/>
    <property type="project" value="TreeGrafter"/>
</dbReference>
<evidence type="ECO:0000256" key="4">
    <source>
        <dbReference type="ARBA" id="ARBA00022553"/>
    </source>
</evidence>
<dbReference type="SMART" id="SM00388">
    <property type="entry name" value="HisKA"/>
    <property type="match status" value="1"/>
</dbReference>
<keyword evidence="7" id="KW-1133">Transmembrane helix</keyword>
<evidence type="ECO:0000256" key="6">
    <source>
        <dbReference type="ARBA" id="ARBA00022777"/>
    </source>
</evidence>
<accession>A0AAU7LRX5</accession>
<evidence type="ECO:0000256" key="3">
    <source>
        <dbReference type="ARBA" id="ARBA00012438"/>
    </source>
</evidence>
<organism evidence="9">
    <name type="scientific">Polaromonas hydrogenivorans</name>
    <dbReference type="NCBI Taxonomy" id="335476"/>
    <lineage>
        <taxon>Bacteria</taxon>
        <taxon>Pseudomonadati</taxon>
        <taxon>Pseudomonadota</taxon>
        <taxon>Betaproteobacteria</taxon>
        <taxon>Burkholderiales</taxon>
        <taxon>Comamonadaceae</taxon>
        <taxon>Polaromonas</taxon>
    </lineage>
</organism>
<dbReference type="GO" id="GO:0000156">
    <property type="term" value="F:phosphorelay response regulator activity"/>
    <property type="evidence" value="ECO:0007669"/>
    <property type="project" value="TreeGrafter"/>
</dbReference>
<keyword evidence="7" id="KW-0812">Transmembrane</keyword>
<dbReference type="PROSITE" id="PS50109">
    <property type="entry name" value="HIS_KIN"/>
    <property type="match status" value="1"/>
</dbReference>
<keyword evidence="9" id="KW-0547">Nucleotide-binding</keyword>
<dbReference type="Pfam" id="PF02518">
    <property type="entry name" value="HATPase_c"/>
    <property type="match status" value="1"/>
</dbReference>
<name>A0AAU7LRX5_9BURK</name>
<dbReference type="GO" id="GO:0005524">
    <property type="term" value="F:ATP binding"/>
    <property type="evidence" value="ECO:0007669"/>
    <property type="project" value="UniProtKB-KW"/>
</dbReference>
<dbReference type="InterPro" id="IPR005467">
    <property type="entry name" value="His_kinase_dom"/>
</dbReference>
<comment type="catalytic activity">
    <reaction evidence="1">
        <text>ATP + protein L-histidine = ADP + protein N-phospho-L-histidine.</text>
        <dbReference type="EC" id="2.7.13.3"/>
    </reaction>
</comment>
<dbReference type="PRINTS" id="PR00344">
    <property type="entry name" value="BCTRLSENSOR"/>
</dbReference>
<dbReference type="InterPro" id="IPR036097">
    <property type="entry name" value="HisK_dim/P_sf"/>
</dbReference>
<proteinExistence type="predicted"/>
<evidence type="ECO:0000256" key="7">
    <source>
        <dbReference type="SAM" id="Phobius"/>
    </source>
</evidence>
<dbReference type="EMBL" id="CP157675">
    <property type="protein sequence ID" value="XBP70341.1"/>
    <property type="molecule type" value="Genomic_DNA"/>
</dbReference>
<dbReference type="CDD" id="cd00082">
    <property type="entry name" value="HisKA"/>
    <property type="match status" value="1"/>
</dbReference>
<dbReference type="GO" id="GO:0005886">
    <property type="term" value="C:plasma membrane"/>
    <property type="evidence" value="ECO:0007669"/>
    <property type="project" value="UniProtKB-SubCell"/>
</dbReference>
<dbReference type="EC" id="2.7.13.3" evidence="3"/>
<evidence type="ECO:0000259" key="8">
    <source>
        <dbReference type="PROSITE" id="PS50109"/>
    </source>
</evidence>
<dbReference type="Gene3D" id="1.10.287.130">
    <property type="match status" value="1"/>
</dbReference>
<dbReference type="PANTHER" id="PTHR42878">
    <property type="entry name" value="TWO-COMPONENT HISTIDINE KINASE"/>
    <property type="match status" value="1"/>
</dbReference>
<keyword evidence="6" id="KW-0418">Kinase</keyword>
<dbReference type="InterPro" id="IPR003661">
    <property type="entry name" value="HisK_dim/P_dom"/>
</dbReference>
<feature type="transmembrane region" description="Helical" evidence="7">
    <location>
        <begin position="12"/>
        <end position="32"/>
    </location>
</feature>
<evidence type="ECO:0000256" key="5">
    <source>
        <dbReference type="ARBA" id="ARBA00022679"/>
    </source>
</evidence>
<gene>
    <name evidence="9" type="ORF">ABLV49_00430</name>
</gene>
<comment type="subcellular location">
    <subcellularLocation>
        <location evidence="2">Cell inner membrane</location>
        <topology evidence="2">Multi-pass membrane protein</topology>
    </subcellularLocation>
</comment>
<dbReference type="FunFam" id="3.30.565.10:FF:000006">
    <property type="entry name" value="Sensor histidine kinase WalK"/>
    <property type="match status" value="1"/>
</dbReference>
<keyword evidence="7" id="KW-0472">Membrane</keyword>
<feature type="domain" description="Histidine kinase" evidence="8">
    <location>
        <begin position="257"/>
        <end position="472"/>
    </location>
</feature>
<dbReference type="InterPro" id="IPR003594">
    <property type="entry name" value="HATPase_dom"/>
</dbReference>
<evidence type="ECO:0000313" key="9">
    <source>
        <dbReference type="EMBL" id="XBP70341.1"/>
    </source>
</evidence>
<dbReference type="GO" id="GO:0000155">
    <property type="term" value="F:phosphorelay sensor kinase activity"/>
    <property type="evidence" value="ECO:0007669"/>
    <property type="project" value="InterPro"/>
</dbReference>
<reference evidence="9" key="1">
    <citation type="submission" date="2024-05" db="EMBL/GenBank/DDBJ databases">
        <authorList>
            <person name="Bunk B."/>
            <person name="Swiderski J."/>
            <person name="Sproer C."/>
            <person name="Thiel V."/>
        </authorList>
    </citation>
    <scope>NUCLEOTIDE SEQUENCE</scope>
    <source>
        <strain evidence="9">DSM 17735</strain>
    </source>
</reference>
<dbReference type="SMART" id="SM00387">
    <property type="entry name" value="HATPase_c"/>
    <property type="match status" value="1"/>
</dbReference>